<dbReference type="PANTHER" id="PTHR11070">
    <property type="entry name" value="UVRD / RECB / PCRA DNA HELICASE FAMILY MEMBER"/>
    <property type="match status" value="1"/>
</dbReference>
<gene>
    <name evidence="1" type="ORF">NWP19_02585</name>
</gene>
<evidence type="ECO:0000313" key="2">
    <source>
        <dbReference type="Proteomes" id="UP001159371"/>
    </source>
</evidence>
<reference evidence="1 2" key="1">
    <citation type="journal article" date="2023" name="J. Phycol.">
        <title>Chrysosporum ovalisporum is synonymous with the true-branching cyanobacterium Umezakia natans (Nostocales/Aphanizomenonaceae).</title>
        <authorList>
            <person name="McGregor G.B."/>
            <person name="Sendall B.C."/>
            <person name="Niiyama Y."/>
            <person name="Tuji A."/>
            <person name="Willis A."/>
        </authorList>
    </citation>
    <scope>NUCLEOTIDE SEQUENCE [LARGE SCALE GENOMIC DNA]</scope>
    <source>
        <strain evidence="1 2">FSS-43</strain>
    </source>
</reference>
<dbReference type="RefSeq" id="WP_280656365.1">
    <property type="nucleotide sequence ID" value="NZ_JANQDO010000021.1"/>
</dbReference>
<evidence type="ECO:0000313" key="1">
    <source>
        <dbReference type="EMBL" id="MDH6055704.1"/>
    </source>
</evidence>
<comment type="caution">
    <text evidence="1">The sequence shown here is derived from an EMBL/GenBank/DDBJ whole genome shotgun (WGS) entry which is preliminary data.</text>
</comment>
<dbReference type="EMBL" id="JANQDO010000021">
    <property type="protein sequence ID" value="MDH6055704.1"/>
    <property type="molecule type" value="Genomic_DNA"/>
</dbReference>
<name>A0ABT6K0C5_9CYAN</name>
<accession>A0ABT6K0C5</accession>
<dbReference type="InterPro" id="IPR000212">
    <property type="entry name" value="DNA_helicase_UvrD/REP"/>
</dbReference>
<protein>
    <submittedName>
        <fullName evidence="1">AAA family ATPase</fullName>
    </submittedName>
</protein>
<organism evidence="1 2">
    <name type="scientific">Umezakia ovalisporum FSS-43</name>
    <dbReference type="NCBI Taxonomy" id="2740520"/>
    <lineage>
        <taxon>Bacteria</taxon>
        <taxon>Bacillati</taxon>
        <taxon>Cyanobacteriota</taxon>
        <taxon>Cyanophyceae</taxon>
        <taxon>Nostocales</taxon>
        <taxon>Nodulariaceae</taxon>
        <taxon>Umezakia</taxon>
    </lineage>
</organism>
<proteinExistence type="predicted"/>
<dbReference type="Proteomes" id="UP001159371">
    <property type="component" value="Unassembled WGS sequence"/>
</dbReference>
<dbReference type="Gene3D" id="3.40.50.300">
    <property type="entry name" value="P-loop containing nucleotide triphosphate hydrolases"/>
    <property type="match status" value="2"/>
</dbReference>
<dbReference type="InterPro" id="IPR027417">
    <property type="entry name" value="P-loop_NTPase"/>
</dbReference>
<keyword evidence="2" id="KW-1185">Reference proteome</keyword>
<dbReference type="SUPFAM" id="SSF52540">
    <property type="entry name" value="P-loop containing nucleoside triphosphate hydrolases"/>
    <property type="match status" value="1"/>
</dbReference>
<sequence>MPNIRNIPEETPSDNPIYVIHHLESMLVSLDDQQQEVSAGIPDSPQRIRGLAGTGKTVAFCQRAAKIHKEHPDWEIAFVFFTRSLYQQIIYERIRTYYQELSGGQKPNWDNLKVFHAWGARYREGFYRHLAQKCNITPLSVDDVNKRMGQPVSPAVAFEFICDELERQITNYPQMYDAILIDEGQDLPPSFYRLARNTLKEPKRLYWAYDEAQGIGSLMVPDPEKIFGRNEDRSLVVNLRGRGKNFNKCYRTPKQLLMVAQAVNMGLLRPAGVLQGVSNKEQWENLGYTILEGDFSDSSVKAKTQIKIERVYDQTSTKDPKPLVNMHPIDQDDFPYKDAIGDVLTIKSFNNEEDEQNWISEQVANDLKQGLQPSDVIITSLCGDQEKNYFSNIKDALNNFGIVGYVAGVDDSPDVFQKDDCVTISNIYRAKGNEAYKVYACRFHWATKPLDWKQESEVHKRNEALVAITRAKVWCVVTGVESPILTELRQYQEQFPYLIFPAFNKNSLKRVTDDEDEKDELINV</sequence>
<dbReference type="PANTHER" id="PTHR11070:SF2">
    <property type="entry name" value="ATP-DEPENDENT DNA HELICASE SRS2"/>
    <property type="match status" value="1"/>
</dbReference>